<dbReference type="Gene3D" id="3.40.30.10">
    <property type="entry name" value="Glutaredoxin"/>
    <property type="match status" value="1"/>
</dbReference>
<evidence type="ECO:0000259" key="2">
    <source>
        <dbReference type="Pfam" id="PF00578"/>
    </source>
</evidence>
<accession>A0A292YM39</accession>
<dbReference type="Proteomes" id="UP000217785">
    <property type="component" value="Unassembled WGS sequence"/>
</dbReference>
<dbReference type="GO" id="GO:0016491">
    <property type="term" value="F:oxidoreductase activity"/>
    <property type="evidence" value="ECO:0007669"/>
    <property type="project" value="InterPro"/>
</dbReference>
<proteinExistence type="predicted"/>
<dbReference type="InterPro" id="IPR000866">
    <property type="entry name" value="AhpC/TSA"/>
</dbReference>
<dbReference type="Pfam" id="PF00578">
    <property type="entry name" value="AhpC-TSA"/>
    <property type="match status" value="1"/>
</dbReference>
<reference evidence="4" key="1">
    <citation type="submission" date="2017-07" db="EMBL/GenBank/DDBJ databases">
        <title>Draft genome sequence of Effusibacillus lacus strain skLN1.</title>
        <authorList>
            <person name="Watanabe M."/>
            <person name="Kojima H."/>
            <person name="Fukui M."/>
        </authorList>
    </citation>
    <scope>NUCLEOTIDE SEQUENCE [LARGE SCALE GENOMIC DNA]</scope>
    <source>
        <strain evidence="4">skLN1</strain>
    </source>
</reference>
<sequence>MVREGQAAPDIAVPATNGERISVSDYRGKIVVLYFYPKDATPG</sequence>
<keyword evidence="1" id="KW-1015">Disulfide bond</keyword>
<feature type="domain" description="Alkyl hydroperoxide reductase subunit C/ Thiol specific antioxidant" evidence="2">
    <location>
        <begin position="5"/>
        <end position="43"/>
    </location>
</feature>
<dbReference type="EMBL" id="BDUF01000033">
    <property type="protein sequence ID" value="GAX89833.1"/>
    <property type="molecule type" value="Genomic_DNA"/>
</dbReference>
<evidence type="ECO:0000256" key="1">
    <source>
        <dbReference type="ARBA" id="ARBA00023157"/>
    </source>
</evidence>
<keyword evidence="4" id="KW-1185">Reference proteome</keyword>
<gene>
    <name evidence="3" type="ORF">EFBL_1458</name>
</gene>
<dbReference type="InterPro" id="IPR036249">
    <property type="entry name" value="Thioredoxin-like_sf"/>
</dbReference>
<name>A0A292YM39_9BACL</name>
<organism evidence="3 4">
    <name type="scientific">Effusibacillus lacus</name>
    <dbReference type="NCBI Taxonomy" id="1348429"/>
    <lineage>
        <taxon>Bacteria</taxon>
        <taxon>Bacillati</taxon>
        <taxon>Bacillota</taxon>
        <taxon>Bacilli</taxon>
        <taxon>Bacillales</taxon>
        <taxon>Alicyclobacillaceae</taxon>
        <taxon>Effusibacillus</taxon>
    </lineage>
</organism>
<dbReference type="AlphaFoldDB" id="A0A292YM39"/>
<evidence type="ECO:0000313" key="4">
    <source>
        <dbReference type="Proteomes" id="UP000217785"/>
    </source>
</evidence>
<dbReference type="GO" id="GO:0016209">
    <property type="term" value="F:antioxidant activity"/>
    <property type="evidence" value="ECO:0007669"/>
    <property type="project" value="InterPro"/>
</dbReference>
<protein>
    <submittedName>
        <fullName evidence="3">Peroxiredoxin</fullName>
    </submittedName>
</protein>
<dbReference type="SUPFAM" id="SSF52833">
    <property type="entry name" value="Thioredoxin-like"/>
    <property type="match status" value="1"/>
</dbReference>
<evidence type="ECO:0000313" key="3">
    <source>
        <dbReference type="EMBL" id="GAX89833.1"/>
    </source>
</evidence>
<comment type="caution">
    <text evidence="3">The sequence shown here is derived from an EMBL/GenBank/DDBJ whole genome shotgun (WGS) entry which is preliminary data.</text>
</comment>